<comment type="catalytic activity">
    <reaction evidence="9">
        <text>hydrogencarbonate + H(+) = CO2 + H2O</text>
        <dbReference type="Rhea" id="RHEA:10748"/>
        <dbReference type="ChEBI" id="CHEBI:15377"/>
        <dbReference type="ChEBI" id="CHEBI:15378"/>
        <dbReference type="ChEBI" id="CHEBI:16526"/>
        <dbReference type="ChEBI" id="CHEBI:17544"/>
        <dbReference type="EC" id="4.2.1.1"/>
    </reaction>
</comment>
<dbReference type="GeneID" id="20204650"/>
<dbReference type="HOGENOM" id="CLU_1549304_0_0_1"/>
<evidence type="ECO:0000256" key="4">
    <source>
        <dbReference type="ARBA" id="ARBA00012925"/>
    </source>
</evidence>
<evidence type="ECO:0000256" key="9">
    <source>
        <dbReference type="ARBA" id="ARBA00048348"/>
    </source>
</evidence>
<dbReference type="CTD" id="20204650"/>
<keyword evidence="7" id="KW-0862">Zinc</keyword>
<feature type="domain" description="Alpha-carbonic anhydrase" evidence="11">
    <location>
        <begin position="28"/>
        <end position="122"/>
    </location>
</feature>
<dbReference type="InParanoid" id="T1F751"/>
<evidence type="ECO:0000259" key="11">
    <source>
        <dbReference type="Pfam" id="PF00194"/>
    </source>
</evidence>
<feature type="signal peptide" evidence="10">
    <location>
        <begin position="1"/>
        <end position="19"/>
    </location>
</feature>
<evidence type="ECO:0000256" key="7">
    <source>
        <dbReference type="ARBA" id="ARBA00022833"/>
    </source>
</evidence>
<dbReference type="STRING" id="6412.T1F751"/>
<keyword evidence="5" id="KW-0964">Secreted</keyword>
<comment type="cofactor">
    <cofactor evidence="1">
        <name>Zn(2+)</name>
        <dbReference type="ChEBI" id="CHEBI:29105"/>
    </cofactor>
</comment>
<dbReference type="OrthoDB" id="429145at2759"/>
<gene>
    <name evidence="13" type="primary">20204650</name>
    <name evidence="12" type="ORF">HELRODRAFT_173705</name>
</gene>
<reference evidence="12 14" key="2">
    <citation type="journal article" date="2013" name="Nature">
        <title>Insights into bilaterian evolution from three spiralian genomes.</title>
        <authorList>
            <person name="Simakov O."/>
            <person name="Marletaz F."/>
            <person name="Cho S.J."/>
            <person name="Edsinger-Gonzales E."/>
            <person name="Havlak P."/>
            <person name="Hellsten U."/>
            <person name="Kuo D.H."/>
            <person name="Larsson T."/>
            <person name="Lv J."/>
            <person name="Arendt D."/>
            <person name="Savage R."/>
            <person name="Osoegawa K."/>
            <person name="de Jong P."/>
            <person name="Grimwood J."/>
            <person name="Chapman J.A."/>
            <person name="Shapiro H."/>
            <person name="Aerts A."/>
            <person name="Otillar R.P."/>
            <person name="Terry A.Y."/>
            <person name="Boore J.L."/>
            <person name="Grigoriev I.V."/>
            <person name="Lindberg D.R."/>
            <person name="Seaver E.C."/>
            <person name="Weisblat D.A."/>
            <person name="Putnam N.H."/>
            <person name="Rokhsar D.S."/>
        </authorList>
    </citation>
    <scope>NUCLEOTIDE SEQUENCE</scope>
</reference>
<evidence type="ECO:0000256" key="2">
    <source>
        <dbReference type="ARBA" id="ARBA00004498"/>
    </source>
</evidence>
<keyword evidence="10" id="KW-0732">Signal</keyword>
<dbReference type="Proteomes" id="UP000015101">
    <property type="component" value="Unassembled WGS sequence"/>
</dbReference>
<evidence type="ECO:0000256" key="1">
    <source>
        <dbReference type="ARBA" id="ARBA00001947"/>
    </source>
</evidence>
<evidence type="ECO:0000256" key="6">
    <source>
        <dbReference type="ARBA" id="ARBA00022723"/>
    </source>
</evidence>
<comment type="subcellular location">
    <subcellularLocation>
        <location evidence="2">Secreted</location>
        <location evidence="2">Extracellular space</location>
        <location evidence="2">Extracellular matrix</location>
    </subcellularLocation>
</comment>
<dbReference type="InterPro" id="IPR023561">
    <property type="entry name" value="Carbonic_anhydrase_a-class"/>
</dbReference>
<dbReference type="InterPro" id="IPR036398">
    <property type="entry name" value="CA_dom_sf"/>
</dbReference>
<name>T1F751_HELRO</name>
<proteinExistence type="inferred from homology"/>
<dbReference type="InterPro" id="IPR001148">
    <property type="entry name" value="CA_dom"/>
</dbReference>
<dbReference type="PANTHER" id="PTHR18952:SF141">
    <property type="entry name" value="CARBONIC ANHYDRASE"/>
    <property type="match status" value="1"/>
</dbReference>
<dbReference type="GO" id="GO:0005737">
    <property type="term" value="C:cytoplasm"/>
    <property type="evidence" value="ECO:0000318"/>
    <property type="project" value="GO_Central"/>
</dbReference>
<dbReference type="Gene3D" id="3.10.200.10">
    <property type="entry name" value="Alpha carbonic anhydrase"/>
    <property type="match status" value="1"/>
</dbReference>
<sequence length="173" mass="19864">MKNFFIFLVVISVVGDVENALLRADDTICKTGHKQSPIDITNVVEAPASEVTPWDIPNPEKTYHTLHYIAYDRVKFASMDFNFQRDDAIAQHFENAQFKWPSEHTINGTQYPLEIVMVFQNFGGPEMKTVIFAEIGKPNCELQKYVDELSDIVSYTKCVTHIRLFKQIVAKNF</sequence>
<comment type="similarity">
    <text evidence="3">Belongs to the alpha-carbonic anhydrase family.</text>
</comment>
<reference evidence="14" key="1">
    <citation type="submission" date="2012-12" db="EMBL/GenBank/DDBJ databases">
        <authorList>
            <person name="Hellsten U."/>
            <person name="Grimwood J."/>
            <person name="Chapman J.A."/>
            <person name="Shapiro H."/>
            <person name="Aerts A."/>
            <person name="Otillar R.P."/>
            <person name="Terry A.Y."/>
            <person name="Boore J.L."/>
            <person name="Simakov O."/>
            <person name="Marletaz F."/>
            <person name="Cho S.-J."/>
            <person name="Edsinger-Gonzales E."/>
            <person name="Havlak P."/>
            <person name="Kuo D.-H."/>
            <person name="Larsson T."/>
            <person name="Lv J."/>
            <person name="Arendt D."/>
            <person name="Savage R."/>
            <person name="Osoegawa K."/>
            <person name="de Jong P."/>
            <person name="Lindberg D.R."/>
            <person name="Seaver E.C."/>
            <person name="Weisblat D.A."/>
            <person name="Putnam N.H."/>
            <person name="Grigoriev I.V."/>
            <person name="Rokhsar D.S."/>
        </authorList>
    </citation>
    <scope>NUCLEOTIDE SEQUENCE</scope>
</reference>
<dbReference type="PANTHER" id="PTHR18952">
    <property type="entry name" value="CARBONIC ANHYDRASE"/>
    <property type="match status" value="1"/>
</dbReference>
<dbReference type="EnsemblMetazoa" id="HelroT173705">
    <property type="protein sequence ID" value="HelroP173705"/>
    <property type="gene ID" value="HelroG173705"/>
</dbReference>
<feature type="chain" id="PRO_5010980301" description="carbonic anhydrase" evidence="10">
    <location>
        <begin position="20"/>
        <end position="173"/>
    </location>
</feature>
<dbReference type="KEGG" id="hro:HELRODRAFT_173705"/>
<keyword evidence="6" id="KW-0479">Metal-binding</keyword>
<evidence type="ECO:0000313" key="12">
    <source>
        <dbReference type="EMBL" id="ESO03408.1"/>
    </source>
</evidence>
<dbReference type="Pfam" id="PF00194">
    <property type="entry name" value="Carb_anhydrase"/>
    <property type="match status" value="1"/>
</dbReference>
<keyword evidence="8" id="KW-0456">Lyase</keyword>
<dbReference type="AlphaFoldDB" id="T1F751"/>
<dbReference type="EMBL" id="AMQM01004683">
    <property type="status" value="NOT_ANNOTATED_CDS"/>
    <property type="molecule type" value="Genomic_DNA"/>
</dbReference>
<evidence type="ECO:0000256" key="10">
    <source>
        <dbReference type="SAM" id="SignalP"/>
    </source>
</evidence>
<dbReference type="GO" id="GO:0008270">
    <property type="term" value="F:zinc ion binding"/>
    <property type="evidence" value="ECO:0007669"/>
    <property type="project" value="InterPro"/>
</dbReference>
<evidence type="ECO:0000256" key="8">
    <source>
        <dbReference type="ARBA" id="ARBA00023239"/>
    </source>
</evidence>
<accession>T1F751</accession>
<keyword evidence="14" id="KW-1185">Reference proteome</keyword>
<evidence type="ECO:0000313" key="14">
    <source>
        <dbReference type="Proteomes" id="UP000015101"/>
    </source>
</evidence>
<dbReference type="GO" id="GO:0004089">
    <property type="term" value="F:carbonate dehydratase activity"/>
    <property type="evidence" value="ECO:0000318"/>
    <property type="project" value="GO_Central"/>
</dbReference>
<dbReference type="RefSeq" id="XP_009018556.1">
    <property type="nucleotide sequence ID" value="XM_009020308.1"/>
</dbReference>
<keyword evidence="5" id="KW-0272">Extracellular matrix</keyword>
<evidence type="ECO:0000256" key="3">
    <source>
        <dbReference type="ARBA" id="ARBA00010718"/>
    </source>
</evidence>
<reference evidence="13" key="3">
    <citation type="submission" date="2015-06" db="UniProtKB">
        <authorList>
            <consortium name="EnsemblMetazoa"/>
        </authorList>
    </citation>
    <scope>IDENTIFICATION</scope>
</reference>
<organism evidence="13 14">
    <name type="scientific">Helobdella robusta</name>
    <name type="common">Californian leech</name>
    <dbReference type="NCBI Taxonomy" id="6412"/>
    <lineage>
        <taxon>Eukaryota</taxon>
        <taxon>Metazoa</taxon>
        <taxon>Spiralia</taxon>
        <taxon>Lophotrochozoa</taxon>
        <taxon>Annelida</taxon>
        <taxon>Clitellata</taxon>
        <taxon>Hirudinea</taxon>
        <taxon>Rhynchobdellida</taxon>
        <taxon>Glossiphoniidae</taxon>
        <taxon>Helobdella</taxon>
    </lineage>
</organism>
<evidence type="ECO:0000256" key="5">
    <source>
        <dbReference type="ARBA" id="ARBA00022530"/>
    </source>
</evidence>
<dbReference type="EMBL" id="KB096633">
    <property type="protein sequence ID" value="ESO03408.1"/>
    <property type="molecule type" value="Genomic_DNA"/>
</dbReference>
<dbReference type="SUPFAM" id="SSF51069">
    <property type="entry name" value="Carbonic anhydrase"/>
    <property type="match status" value="1"/>
</dbReference>
<evidence type="ECO:0000313" key="13">
    <source>
        <dbReference type="EnsemblMetazoa" id="HelroP173705"/>
    </source>
</evidence>
<dbReference type="EC" id="4.2.1.1" evidence="4"/>
<protein>
    <recommendedName>
        <fullName evidence="4">carbonic anhydrase</fullName>
        <ecNumber evidence="4">4.2.1.1</ecNumber>
    </recommendedName>
</protein>